<sequence length="45" mass="4927">MTVTKDESGQEDADDKGDMPAGAPQGAPEDGYTPSARRLERERYK</sequence>
<reference evidence="2 3" key="1">
    <citation type="submission" date="2024-06" db="EMBL/GenBank/DDBJ databases">
        <title>The Natural Products Discovery Center: Release of the First 8490 Sequenced Strains for Exploring Actinobacteria Biosynthetic Diversity.</title>
        <authorList>
            <person name="Kalkreuter E."/>
            <person name="Kautsar S.A."/>
            <person name="Yang D."/>
            <person name="Bader C.D."/>
            <person name="Teijaro C.N."/>
            <person name="Fluegel L."/>
            <person name="Davis C.M."/>
            <person name="Simpson J.R."/>
            <person name="Lauterbach L."/>
            <person name="Steele A.D."/>
            <person name="Gui C."/>
            <person name="Meng S."/>
            <person name="Li G."/>
            <person name="Viehrig K."/>
            <person name="Ye F."/>
            <person name="Su P."/>
            <person name="Kiefer A.F."/>
            <person name="Nichols A."/>
            <person name="Cepeda A.J."/>
            <person name="Yan W."/>
            <person name="Fan B."/>
            <person name="Jiang Y."/>
            <person name="Adhikari A."/>
            <person name="Zheng C.-J."/>
            <person name="Schuster L."/>
            <person name="Cowan T.M."/>
            <person name="Smanski M.J."/>
            <person name="Chevrette M.G."/>
            <person name="De Carvalho L.P.S."/>
            <person name="Shen B."/>
        </authorList>
    </citation>
    <scope>NUCLEOTIDE SEQUENCE [LARGE SCALE GENOMIC DNA]</scope>
    <source>
        <strain evidence="2 3">NPDC000234</strain>
    </source>
</reference>
<feature type="non-terminal residue" evidence="2">
    <location>
        <position position="45"/>
    </location>
</feature>
<evidence type="ECO:0000256" key="1">
    <source>
        <dbReference type="SAM" id="MobiDB-lite"/>
    </source>
</evidence>
<feature type="region of interest" description="Disordered" evidence="1">
    <location>
        <begin position="1"/>
        <end position="45"/>
    </location>
</feature>
<evidence type="ECO:0000313" key="3">
    <source>
        <dbReference type="Proteomes" id="UP001474181"/>
    </source>
</evidence>
<organism evidence="2 3">
    <name type="scientific">Streptomyces hyaluromycini</name>
    <dbReference type="NCBI Taxonomy" id="1377993"/>
    <lineage>
        <taxon>Bacteria</taxon>
        <taxon>Bacillati</taxon>
        <taxon>Actinomycetota</taxon>
        <taxon>Actinomycetes</taxon>
        <taxon>Kitasatosporales</taxon>
        <taxon>Streptomycetaceae</taxon>
        <taxon>Streptomyces</taxon>
    </lineage>
</organism>
<dbReference type="Proteomes" id="UP001474181">
    <property type="component" value="Unassembled WGS sequence"/>
</dbReference>
<protein>
    <submittedName>
        <fullName evidence="2">Amino acid ABC transporter permease</fullName>
    </submittedName>
</protein>
<keyword evidence="3" id="KW-1185">Reference proteome</keyword>
<comment type="caution">
    <text evidence="2">The sequence shown here is derived from an EMBL/GenBank/DDBJ whole genome shotgun (WGS) entry which is preliminary data.</text>
</comment>
<gene>
    <name evidence="2" type="ORF">ABT404_44105</name>
</gene>
<name>A0ABV1XBH2_9ACTN</name>
<accession>A0ABV1XBH2</accession>
<dbReference type="EMBL" id="JBEPEK010000580">
    <property type="protein sequence ID" value="MER7186372.1"/>
    <property type="molecule type" value="Genomic_DNA"/>
</dbReference>
<evidence type="ECO:0000313" key="2">
    <source>
        <dbReference type="EMBL" id="MER7186372.1"/>
    </source>
</evidence>
<proteinExistence type="predicted"/>